<dbReference type="Pfam" id="PF01476">
    <property type="entry name" value="LysM"/>
    <property type="match status" value="2"/>
</dbReference>
<feature type="domain" description="LysM" evidence="5">
    <location>
        <begin position="377"/>
        <end position="423"/>
    </location>
</feature>
<dbReference type="AlphaFoldDB" id="A0A397GBL4"/>
<keyword evidence="7" id="KW-1185">Reference proteome</keyword>
<keyword evidence="2 4" id="KW-0732">Signal</keyword>
<dbReference type="OrthoDB" id="2281372at2759"/>
<dbReference type="STRING" id="41047.A0A397GBL4"/>
<organism evidence="6 7">
    <name type="scientific">Aspergillus thermomutatus</name>
    <name type="common">Neosartorya pseudofischeri</name>
    <dbReference type="NCBI Taxonomy" id="41047"/>
    <lineage>
        <taxon>Eukaryota</taxon>
        <taxon>Fungi</taxon>
        <taxon>Dikarya</taxon>
        <taxon>Ascomycota</taxon>
        <taxon>Pezizomycotina</taxon>
        <taxon>Eurotiomycetes</taxon>
        <taxon>Eurotiomycetidae</taxon>
        <taxon>Eurotiales</taxon>
        <taxon>Aspergillaceae</taxon>
        <taxon>Aspergillus</taxon>
        <taxon>Aspergillus subgen. Fumigati</taxon>
    </lineage>
</organism>
<feature type="domain" description="LysM" evidence="5">
    <location>
        <begin position="170"/>
        <end position="217"/>
    </location>
</feature>
<dbReference type="VEuPathDB" id="FungiDB:CDV56_103371"/>
<feature type="signal peptide" evidence="4">
    <location>
        <begin position="1"/>
        <end position="17"/>
    </location>
</feature>
<feature type="chain" id="PRO_5017445539" description="LysM domain-containing protein" evidence="4">
    <location>
        <begin position="18"/>
        <end position="425"/>
    </location>
</feature>
<dbReference type="Gene3D" id="3.10.350.10">
    <property type="entry name" value="LysM domain"/>
    <property type="match status" value="5"/>
</dbReference>
<keyword evidence="1" id="KW-0147">Chitin-binding</keyword>
<evidence type="ECO:0000256" key="4">
    <source>
        <dbReference type="SAM" id="SignalP"/>
    </source>
</evidence>
<dbReference type="SMART" id="SM00257">
    <property type="entry name" value="LysM"/>
    <property type="match status" value="4"/>
</dbReference>
<comment type="caution">
    <text evidence="6">The sequence shown here is derived from an EMBL/GenBank/DDBJ whole genome shotgun (WGS) entry which is preliminary data.</text>
</comment>
<dbReference type="Proteomes" id="UP000215305">
    <property type="component" value="Unassembled WGS sequence"/>
</dbReference>
<dbReference type="RefSeq" id="XP_026611954.1">
    <property type="nucleotide sequence ID" value="XM_026756990.1"/>
</dbReference>
<dbReference type="GO" id="GO:0008061">
    <property type="term" value="F:chitin binding"/>
    <property type="evidence" value="ECO:0007669"/>
    <property type="project" value="UniProtKB-KW"/>
</dbReference>
<dbReference type="InterPro" id="IPR036779">
    <property type="entry name" value="LysM_dom_sf"/>
</dbReference>
<sequence>MKPSTFLLASLLARAGASSSLRKKWLNGDSATGTTDPDVTSDCEYWANDISSSDTCAGLEAYFDVTFAELKAWNPSLLESYCVLIEGWSYCVAGPAVTTTAAATGSTATDTSIQKITFTEVGDLTNSTTAVATITATATTTVASASPTTPTYSGGIPSPTQSGLIPTCDVYYYVQSGNTCYSIQDIYGNFTLTEFYTWNPSITTGCSGLQPGYYVCIGVAGASASTTTSSSPYEPQQTGITANCDAYYLVAAGDDCSAILSEYDITMAEFYAWNPAVGSNCNTMQAGYYVCVGVSATGPSPTQSGITADCVTYYQAVSGDSCWSIVTQKYPYLNETEFIDWNPAVGSDCSGLWVGYYYCVATTTARPMPGIISTCTSYYLVQSGDSCWSIEQAYSISAANFSTWNPDVGTSCASLWEGYYVCVGV</sequence>
<dbReference type="PANTHER" id="PTHR34997">
    <property type="entry name" value="AM15"/>
    <property type="match status" value="1"/>
</dbReference>
<proteinExistence type="predicted"/>
<reference evidence="6" key="1">
    <citation type="submission" date="2018-08" db="EMBL/GenBank/DDBJ databases">
        <title>Draft genome sequence of azole-resistant Aspergillus thermomutatus (Neosartorya pseudofischeri) strain HMR AF 39, isolated from a human nasal aspirate.</title>
        <authorList>
            <person name="Parent-Michaud M."/>
            <person name="Dufresne P.J."/>
            <person name="Fournier E."/>
            <person name="Martineau C."/>
            <person name="Moreira S."/>
            <person name="Perkins V."/>
            <person name="De Repentigny L."/>
            <person name="Dufresne S.F."/>
        </authorList>
    </citation>
    <scope>NUCLEOTIDE SEQUENCE [LARGE SCALE GENOMIC DNA]</scope>
    <source>
        <strain evidence="6">HMR AF 39</strain>
    </source>
</reference>
<feature type="domain" description="LysM" evidence="5">
    <location>
        <begin position="312"/>
        <end position="360"/>
    </location>
</feature>
<dbReference type="InterPro" id="IPR018392">
    <property type="entry name" value="LysM"/>
</dbReference>
<evidence type="ECO:0000256" key="1">
    <source>
        <dbReference type="ARBA" id="ARBA00022669"/>
    </source>
</evidence>
<keyword evidence="3" id="KW-0843">Virulence</keyword>
<gene>
    <name evidence="6" type="ORF">CDV56_103371</name>
</gene>
<evidence type="ECO:0000313" key="6">
    <source>
        <dbReference type="EMBL" id="RHZ48402.1"/>
    </source>
</evidence>
<evidence type="ECO:0000313" key="7">
    <source>
        <dbReference type="Proteomes" id="UP000215305"/>
    </source>
</evidence>
<accession>A0A397GBL4</accession>
<protein>
    <recommendedName>
        <fullName evidence="5">LysM domain-containing protein</fullName>
    </recommendedName>
</protein>
<dbReference type="InterPro" id="IPR052210">
    <property type="entry name" value="LysM1-like"/>
</dbReference>
<dbReference type="CDD" id="cd00118">
    <property type="entry name" value="LysM"/>
    <property type="match status" value="4"/>
</dbReference>
<evidence type="ECO:0000256" key="2">
    <source>
        <dbReference type="ARBA" id="ARBA00022729"/>
    </source>
</evidence>
<dbReference type="GeneID" id="38125345"/>
<evidence type="ECO:0000259" key="5">
    <source>
        <dbReference type="PROSITE" id="PS51782"/>
    </source>
</evidence>
<feature type="domain" description="LysM" evidence="5">
    <location>
        <begin position="246"/>
        <end position="292"/>
    </location>
</feature>
<evidence type="ECO:0000256" key="3">
    <source>
        <dbReference type="ARBA" id="ARBA00023026"/>
    </source>
</evidence>
<name>A0A397GBL4_ASPTH</name>
<dbReference type="EMBL" id="NKHU02000198">
    <property type="protein sequence ID" value="RHZ48402.1"/>
    <property type="molecule type" value="Genomic_DNA"/>
</dbReference>
<dbReference type="PROSITE" id="PS51782">
    <property type="entry name" value="LYSM"/>
    <property type="match status" value="4"/>
</dbReference>
<dbReference type="PANTHER" id="PTHR34997:SF2">
    <property type="entry name" value="LYSM DOMAIN-CONTAINING PROTEIN-RELATED"/>
    <property type="match status" value="1"/>
</dbReference>
<dbReference type="SUPFAM" id="SSF54106">
    <property type="entry name" value="LysM domain"/>
    <property type="match status" value="4"/>
</dbReference>